<dbReference type="InterPro" id="IPR005818">
    <property type="entry name" value="Histone_H1/H5_H15"/>
</dbReference>
<dbReference type="InterPro" id="IPR036388">
    <property type="entry name" value="WH-like_DNA-bd_sf"/>
</dbReference>
<accession>I2GYP5</accession>
<evidence type="ECO:0000256" key="5">
    <source>
        <dbReference type="ARBA" id="ARBA00023125"/>
    </source>
</evidence>
<dbReference type="OMA" id="ANHPKYT"/>
<feature type="compositionally biased region" description="Low complexity" evidence="8">
    <location>
        <begin position="197"/>
        <end position="208"/>
    </location>
</feature>
<dbReference type="InterPro" id="IPR005819">
    <property type="entry name" value="H1/H5"/>
</dbReference>
<feature type="domain" description="H15" evidence="9">
    <location>
        <begin position="205"/>
        <end position="278"/>
    </location>
</feature>
<protein>
    <recommendedName>
        <fullName evidence="3">Histone H1</fullName>
    </recommendedName>
</protein>
<feature type="region of interest" description="Disordered" evidence="8">
    <location>
        <begin position="91"/>
        <end position="228"/>
    </location>
</feature>
<dbReference type="RefSeq" id="XP_004178766.1">
    <property type="nucleotide sequence ID" value="XM_004178718.1"/>
</dbReference>
<dbReference type="CDD" id="cd00073">
    <property type="entry name" value="H15"/>
    <property type="match status" value="2"/>
</dbReference>
<evidence type="ECO:0000256" key="2">
    <source>
        <dbReference type="ARBA" id="ARBA00004286"/>
    </source>
</evidence>
<dbReference type="GO" id="GO:0031492">
    <property type="term" value="F:nucleosomal DNA binding"/>
    <property type="evidence" value="ECO:0007669"/>
    <property type="project" value="TreeGrafter"/>
</dbReference>
<dbReference type="Proteomes" id="UP000002866">
    <property type="component" value="Chromosome 2"/>
</dbReference>
<dbReference type="SMART" id="SM00526">
    <property type="entry name" value="H15"/>
    <property type="match status" value="2"/>
</dbReference>
<dbReference type="FunCoup" id="I2GYP5">
    <property type="interactions" value="539"/>
</dbReference>
<dbReference type="PROSITE" id="PS51504">
    <property type="entry name" value="H15"/>
    <property type="match status" value="2"/>
</dbReference>
<dbReference type="EMBL" id="HE806317">
    <property type="protein sequence ID" value="CCH59247.1"/>
    <property type="molecule type" value="Genomic_DNA"/>
</dbReference>
<feature type="compositionally biased region" description="Low complexity" evidence="8">
    <location>
        <begin position="1"/>
        <end position="14"/>
    </location>
</feature>
<feature type="compositionally biased region" description="Low complexity" evidence="8">
    <location>
        <begin position="154"/>
        <end position="168"/>
    </location>
</feature>
<dbReference type="Gene3D" id="1.10.10.10">
    <property type="entry name" value="Winged helix-like DNA-binding domain superfamily/Winged helix DNA-binding domain"/>
    <property type="match status" value="2"/>
</dbReference>
<keyword evidence="6 7" id="KW-0539">Nucleus</keyword>
<dbReference type="STRING" id="1071380.I2GYP5"/>
<dbReference type="GeneID" id="14493988"/>
<keyword evidence="4 7" id="KW-0158">Chromosome</keyword>
<dbReference type="GO" id="GO:0000786">
    <property type="term" value="C:nucleosome"/>
    <property type="evidence" value="ECO:0007669"/>
    <property type="project" value="InterPro"/>
</dbReference>
<dbReference type="InterPro" id="IPR036390">
    <property type="entry name" value="WH_DNA-bd_sf"/>
</dbReference>
<dbReference type="GO" id="GO:0042301">
    <property type="term" value="F:phosphate ion binding"/>
    <property type="evidence" value="ECO:0007669"/>
    <property type="project" value="EnsemblFungi"/>
</dbReference>
<keyword evidence="5 7" id="KW-0238">DNA-binding</keyword>
<evidence type="ECO:0000256" key="8">
    <source>
        <dbReference type="SAM" id="MobiDB-lite"/>
    </source>
</evidence>
<dbReference type="PANTHER" id="PTHR11467">
    <property type="entry name" value="HISTONE H1"/>
    <property type="match status" value="1"/>
</dbReference>
<dbReference type="GO" id="GO:0030527">
    <property type="term" value="F:structural constituent of chromatin"/>
    <property type="evidence" value="ECO:0007669"/>
    <property type="project" value="InterPro"/>
</dbReference>
<organism evidence="10 11">
    <name type="scientific">Henningerozyma blattae (strain ATCC 34711 / CBS 6284 / DSM 70876 / NBRC 10599 / NRRL Y-10934 / UCD 77-7)</name>
    <name type="common">Yeast</name>
    <name type="synonym">Tetrapisispora blattae</name>
    <dbReference type="NCBI Taxonomy" id="1071380"/>
    <lineage>
        <taxon>Eukaryota</taxon>
        <taxon>Fungi</taxon>
        <taxon>Dikarya</taxon>
        <taxon>Ascomycota</taxon>
        <taxon>Saccharomycotina</taxon>
        <taxon>Saccharomycetes</taxon>
        <taxon>Saccharomycetales</taxon>
        <taxon>Saccharomycetaceae</taxon>
        <taxon>Henningerozyma</taxon>
    </lineage>
</organism>
<dbReference type="GO" id="GO:0043934">
    <property type="term" value="P:sporulation"/>
    <property type="evidence" value="ECO:0007669"/>
    <property type="project" value="EnsemblFungi"/>
</dbReference>
<comment type="subcellular location">
    <subcellularLocation>
        <location evidence="2">Chromosome</location>
    </subcellularLocation>
    <subcellularLocation>
        <location evidence="1 7">Nucleus</location>
    </subcellularLocation>
</comment>
<evidence type="ECO:0000256" key="1">
    <source>
        <dbReference type="ARBA" id="ARBA00004123"/>
    </source>
</evidence>
<dbReference type="GO" id="GO:0006334">
    <property type="term" value="P:nucleosome assembly"/>
    <property type="evidence" value="ECO:0007669"/>
    <property type="project" value="InterPro"/>
</dbReference>
<feature type="domain" description="H15" evidence="9">
    <location>
        <begin position="33"/>
        <end position="108"/>
    </location>
</feature>
<dbReference type="GO" id="GO:0006355">
    <property type="term" value="P:regulation of DNA-templated transcription"/>
    <property type="evidence" value="ECO:0007669"/>
    <property type="project" value="EnsemblFungi"/>
</dbReference>
<evidence type="ECO:0000313" key="11">
    <source>
        <dbReference type="Proteomes" id="UP000002866"/>
    </source>
</evidence>
<reference evidence="10 11" key="1">
    <citation type="journal article" date="2011" name="Proc. Natl. Acad. Sci. U.S.A.">
        <title>Evolutionary erosion of yeast sex chromosomes by mating-type switching accidents.</title>
        <authorList>
            <person name="Gordon J.L."/>
            <person name="Armisen D."/>
            <person name="Proux-Wera E."/>
            <person name="Oheigeartaigh S.S."/>
            <person name="Byrne K.P."/>
            <person name="Wolfe K.H."/>
        </authorList>
    </citation>
    <scope>NUCLEOTIDE SEQUENCE [LARGE SCALE GENOMIC DNA]</scope>
    <source>
        <strain evidence="11">ATCC 34711 / CBS 6284 / DSM 70876 / NBRC 10599 / NRRL Y-10934 / UCD 77-7</strain>
    </source>
</reference>
<feature type="compositionally biased region" description="Basic and acidic residues" evidence="8">
    <location>
        <begin position="107"/>
        <end position="121"/>
    </location>
</feature>
<dbReference type="SUPFAM" id="SSF46785">
    <property type="entry name" value="Winged helix' DNA-binding domain"/>
    <property type="match status" value="2"/>
</dbReference>
<evidence type="ECO:0000256" key="3">
    <source>
        <dbReference type="ARBA" id="ARBA00020833"/>
    </source>
</evidence>
<comment type="similarity">
    <text evidence="7">Belongs to the histone H1/H5 family.</text>
</comment>
<proteinExistence type="inferred from homology"/>
<dbReference type="InParanoid" id="I2GYP5"/>
<evidence type="ECO:0000256" key="6">
    <source>
        <dbReference type="ARBA" id="ARBA00023242"/>
    </source>
</evidence>
<dbReference type="GO" id="GO:0097100">
    <property type="term" value="F:supercoiled DNA binding"/>
    <property type="evidence" value="ECO:0007669"/>
    <property type="project" value="EnsemblFungi"/>
</dbReference>
<evidence type="ECO:0000256" key="4">
    <source>
        <dbReference type="ARBA" id="ARBA00022454"/>
    </source>
</evidence>
<dbReference type="eggNOG" id="KOG4012">
    <property type="taxonomic scope" value="Eukaryota"/>
</dbReference>
<evidence type="ECO:0000256" key="7">
    <source>
        <dbReference type="RuleBase" id="RU003894"/>
    </source>
</evidence>
<dbReference type="HOGENOM" id="CLU_069424_0_0_1"/>
<dbReference type="OrthoDB" id="1110759at2759"/>
<feature type="region of interest" description="Disordered" evidence="8">
    <location>
        <begin position="1"/>
        <end position="35"/>
    </location>
</feature>
<evidence type="ECO:0000259" key="9">
    <source>
        <dbReference type="PROSITE" id="PS51504"/>
    </source>
</evidence>
<feature type="compositionally biased region" description="Polar residues" evidence="8">
    <location>
        <begin position="217"/>
        <end position="228"/>
    </location>
</feature>
<dbReference type="GO" id="GO:0005634">
    <property type="term" value="C:nucleus"/>
    <property type="evidence" value="ECO:0007669"/>
    <property type="project" value="UniProtKB-SubCell"/>
</dbReference>
<dbReference type="GO" id="GO:0030261">
    <property type="term" value="P:chromosome condensation"/>
    <property type="evidence" value="ECO:0007669"/>
    <property type="project" value="EnsemblFungi"/>
</dbReference>
<name>I2GYP5_HENB6</name>
<dbReference type="GO" id="GO:2000779">
    <property type="term" value="P:regulation of double-strand break repair"/>
    <property type="evidence" value="ECO:0007669"/>
    <property type="project" value="EnsemblFungi"/>
</dbReference>
<dbReference type="KEGG" id="tbl:TBLA_0B04090"/>
<dbReference type="PANTHER" id="PTHR11467:SF36">
    <property type="entry name" value="HISTONE 24-RELATED"/>
    <property type="match status" value="1"/>
</dbReference>
<keyword evidence="11" id="KW-1185">Reference proteome</keyword>
<gene>
    <name evidence="10" type="primary">TBLA0B04090</name>
    <name evidence="10" type="ORF">TBLA_0B04090</name>
</gene>
<dbReference type="AlphaFoldDB" id="I2GYP5"/>
<feature type="compositionally biased region" description="Low complexity" evidence="8">
    <location>
        <begin position="122"/>
        <end position="135"/>
    </location>
</feature>
<dbReference type="GO" id="GO:0045910">
    <property type="term" value="P:negative regulation of DNA recombination"/>
    <property type="evidence" value="ECO:0007669"/>
    <property type="project" value="EnsemblFungi"/>
</dbReference>
<dbReference type="Pfam" id="PF00538">
    <property type="entry name" value="Linker_histone"/>
    <property type="match status" value="2"/>
</dbReference>
<sequence>MPPKKATTSTATKPKPAKTEYSANANPKKKEDHQKSYKELITEALISLKETRKGSSRQSLKKYIKENYPKIGSAPNFDVYFNNAVKKGVETEDFMQPKGPSGPLKLAKKEPSPSSTPKKEATSTTTTSIVTTPVESKLKVKATKAVTDKKVSKKSSSSSSTTASTTTSSDKKITKKSTSIAASKEKSKSKSQKPKSKPSSSSSSSTPTYKDMIIKAIQSTNNGKGSSRTALKKYIKDNYSNVSSTHFDNLFNSAVRKGVESGVLAQPKGPSGVIKIQKKTAKVSAK</sequence>
<dbReference type="PRINTS" id="PR00624">
    <property type="entry name" value="HISTONEH5"/>
</dbReference>
<evidence type="ECO:0000313" key="10">
    <source>
        <dbReference type="EMBL" id="CCH59247.1"/>
    </source>
</evidence>